<dbReference type="Gene3D" id="1.10.10.10">
    <property type="entry name" value="Winged helix-like DNA-binding domain superfamily/Winged helix DNA-binding domain"/>
    <property type="match status" value="1"/>
</dbReference>
<sequence>MEHLDPELLLTWAKVARAGNLKAVSQQLFISQPALSHQMRKLQDWFEEPLYQRTTHGIEPTVIGRRLQRIGEQIEALIQEARLLRQHTHDLILGNLKILASQTNAEFILPRLISAFHEAYPAVNVELTTVNSREAWANRTEADLVFLENSQNVLKPPAEWQQDHLIETEIVLIARPDHPLAQQDVVALDVLREETIVWREEGSGIREHALNALHQRGIFPEVRYAFSGLSAVRDAVRYGLGVAFASALVSPHQQHDLAVIRLCPAIPHTLSMVYRVQGSVALQAFVRIAHALLISDNIPE</sequence>
<comment type="similarity">
    <text evidence="1">Belongs to the LysR transcriptional regulatory family.</text>
</comment>
<dbReference type="InterPro" id="IPR036388">
    <property type="entry name" value="WH-like_DNA-bd_sf"/>
</dbReference>
<evidence type="ECO:0000256" key="1">
    <source>
        <dbReference type="ARBA" id="ARBA00009437"/>
    </source>
</evidence>
<evidence type="ECO:0000313" key="7">
    <source>
        <dbReference type="Proteomes" id="UP000005522"/>
    </source>
</evidence>
<evidence type="ECO:0000256" key="4">
    <source>
        <dbReference type="ARBA" id="ARBA00023163"/>
    </source>
</evidence>
<evidence type="ECO:0000256" key="2">
    <source>
        <dbReference type="ARBA" id="ARBA00023015"/>
    </source>
</evidence>
<dbReference type="GO" id="GO:0003700">
    <property type="term" value="F:DNA-binding transcription factor activity"/>
    <property type="evidence" value="ECO:0007669"/>
    <property type="project" value="InterPro"/>
</dbReference>
<organism evidence="6 7">
    <name type="scientific">Acidithiobacillus caldus (strain ATCC 51756 / DSM 8584 / KU)</name>
    <dbReference type="NCBI Taxonomy" id="637389"/>
    <lineage>
        <taxon>Bacteria</taxon>
        <taxon>Pseudomonadati</taxon>
        <taxon>Pseudomonadota</taxon>
        <taxon>Acidithiobacillia</taxon>
        <taxon>Acidithiobacillales</taxon>
        <taxon>Acidithiobacillaceae</taxon>
        <taxon>Acidithiobacillus</taxon>
    </lineage>
</organism>
<evidence type="ECO:0000259" key="5">
    <source>
        <dbReference type="PROSITE" id="PS50931"/>
    </source>
</evidence>
<dbReference type="KEGG" id="acz:Acaty_c2025"/>
<keyword evidence="3" id="KW-0238">DNA-binding</keyword>
<accession>A0A060A0U2</accession>
<evidence type="ECO:0000313" key="6">
    <source>
        <dbReference type="EMBL" id="AIA55881.1"/>
    </source>
</evidence>
<dbReference type="Proteomes" id="UP000005522">
    <property type="component" value="Chromosome"/>
</dbReference>
<dbReference type="Gene3D" id="3.40.190.10">
    <property type="entry name" value="Periplasmic binding protein-like II"/>
    <property type="match status" value="2"/>
</dbReference>
<dbReference type="SUPFAM" id="SSF46785">
    <property type="entry name" value="Winged helix' DNA-binding domain"/>
    <property type="match status" value="1"/>
</dbReference>
<keyword evidence="2" id="KW-0805">Transcription regulation</keyword>
<dbReference type="Pfam" id="PF03466">
    <property type="entry name" value="LysR_substrate"/>
    <property type="match status" value="1"/>
</dbReference>
<proteinExistence type="inferred from homology"/>
<protein>
    <submittedName>
        <fullName evidence="6">LysR family transcriptional regulator YeiE</fullName>
    </submittedName>
</protein>
<gene>
    <name evidence="6" type="ORF">Acaty_c2025</name>
</gene>
<dbReference type="InterPro" id="IPR000847">
    <property type="entry name" value="LysR_HTH_N"/>
</dbReference>
<dbReference type="InterPro" id="IPR005119">
    <property type="entry name" value="LysR_subst-bd"/>
</dbReference>
<dbReference type="PANTHER" id="PTHR30126">
    <property type="entry name" value="HTH-TYPE TRANSCRIPTIONAL REGULATOR"/>
    <property type="match status" value="1"/>
</dbReference>
<dbReference type="GO" id="GO:0000976">
    <property type="term" value="F:transcription cis-regulatory region binding"/>
    <property type="evidence" value="ECO:0007669"/>
    <property type="project" value="TreeGrafter"/>
</dbReference>
<dbReference type="SUPFAM" id="SSF53850">
    <property type="entry name" value="Periplasmic binding protein-like II"/>
    <property type="match status" value="1"/>
</dbReference>
<dbReference type="Pfam" id="PF00126">
    <property type="entry name" value="HTH_1"/>
    <property type="match status" value="1"/>
</dbReference>
<dbReference type="RefSeq" id="WP_004868283.1">
    <property type="nucleotide sequence ID" value="NZ_CP005986.1"/>
</dbReference>
<feature type="domain" description="HTH lysR-type" evidence="5">
    <location>
        <begin position="4"/>
        <end position="61"/>
    </location>
</feature>
<dbReference type="eggNOG" id="COG0583">
    <property type="taxonomic scope" value="Bacteria"/>
</dbReference>
<dbReference type="HOGENOM" id="CLU_039613_6_1_6"/>
<dbReference type="PROSITE" id="PS50931">
    <property type="entry name" value="HTH_LYSR"/>
    <property type="match status" value="1"/>
</dbReference>
<name>A0A060A0U2_ACICK</name>
<evidence type="ECO:0000256" key="3">
    <source>
        <dbReference type="ARBA" id="ARBA00023125"/>
    </source>
</evidence>
<keyword evidence="4" id="KW-0804">Transcription</keyword>
<dbReference type="EMBL" id="CP005986">
    <property type="protein sequence ID" value="AIA55881.1"/>
    <property type="molecule type" value="Genomic_DNA"/>
</dbReference>
<dbReference type="PANTHER" id="PTHR30126:SF40">
    <property type="entry name" value="HTH-TYPE TRANSCRIPTIONAL REGULATOR GLTR"/>
    <property type="match status" value="1"/>
</dbReference>
<dbReference type="InterPro" id="IPR036390">
    <property type="entry name" value="WH_DNA-bd_sf"/>
</dbReference>
<reference evidence="6 7" key="1">
    <citation type="journal article" date="2009" name="J. Bacteriol.">
        <title>Draft genome sequence of the extremely acidophilic bacterium Acidithiobacillus caldus ATCC 51756 reveals metabolic versatility in the genus Acidithiobacillus.</title>
        <authorList>
            <person name="Valdes J."/>
            <person name="Quatrini R."/>
            <person name="Hallberg K."/>
            <person name="Dopson M."/>
            <person name="Valenzuela P.D."/>
            <person name="Holmes D.S."/>
        </authorList>
    </citation>
    <scope>NUCLEOTIDE SEQUENCE [LARGE SCALE GENOMIC DNA]</scope>
    <source>
        <strain evidence="7">ATCC 51756 / DSM 8584 / KU</strain>
    </source>
</reference>
<dbReference type="AlphaFoldDB" id="A0A060A0U2"/>